<comment type="caution">
    <text evidence="2">The sequence shown here is derived from an EMBL/GenBank/DDBJ whole genome shotgun (WGS) entry which is preliminary data.</text>
</comment>
<evidence type="ECO:0000256" key="1">
    <source>
        <dbReference type="SAM" id="SignalP"/>
    </source>
</evidence>
<dbReference type="GO" id="GO:0016787">
    <property type="term" value="F:hydrolase activity"/>
    <property type="evidence" value="ECO:0007669"/>
    <property type="project" value="UniProtKB-KW"/>
</dbReference>
<dbReference type="Pfam" id="PF00756">
    <property type="entry name" value="Esterase"/>
    <property type="match status" value="1"/>
</dbReference>
<dbReference type="EMBL" id="JBHSGW010000001">
    <property type="protein sequence ID" value="MFC4738607.1"/>
    <property type="molecule type" value="Genomic_DNA"/>
</dbReference>
<dbReference type="SUPFAM" id="SSF53474">
    <property type="entry name" value="alpha/beta-Hydrolases"/>
    <property type="match status" value="1"/>
</dbReference>
<dbReference type="InterPro" id="IPR050583">
    <property type="entry name" value="Mycobacterial_A85_antigen"/>
</dbReference>
<dbReference type="RefSeq" id="WP_379737641.1">
    <property type="nucleotide sequence ID" value="NZ_JBHSGW010000001.1"/>
</dbReference>
<proteinExistence type="predicted"/>
<dbReference type="Gene3D" id="1.25.40.10">
    <property type="entry name" value="Tetratricopeptide repeat domain"/>
    <property type="match status" value="1"/>
</dbReference>
<gene>
    <name evidence="2" type="ORF">ACFO3U_01225</name>
</gene>
<evidence type="ECO:0000313" key="2">
    <source>
        <dbReference type="EMBL" id="MFC4738607.1"/>
    </source>
</evidence>
<dbReference type="InterPro" id="IPR011990">
    <property type="entry name" value="TPR-like_helical_dom_sf"/>
</dbReference>
<dbReference type="InterPro" id="IPR029058">
    <property type="entry name" value="AB_hydrolase_fold"/>
</dbReference>
<dbReference type="PANTHER" id="PTHR48098">
    <property type="entry name" value="ENTEROCHELIN ESTERASE-RELATED"/>
    <property type="match status" value="1"/>
</dbReference>
<dbReference type="InterPro" id="IPR000801">
    <property type="entry name" value="Esterase-like"/>
</dbReference>
<dbReference type="Proteomes" id="UP001595885">
    <property type="component" value="Unassembled WGS sequence"/>
</dbReference>
<evidence type="ECO:0000313" key="3">
    <source>
        <dbReference type="Proteomes" id="UP001595885"/>
    </source>
</evidence>
<dbReference type="Gene3D" id="3.40.50.1820">
    <property type="entry name" value="alpha/beta hydrolase"/>
    <property type="match status" value="1"/>
</dbReference>
<feature type="chain" id="PRO_5046045738" evidence="1">
    <location>
        <begin position="21"/>
        <end position="383"/>
    </location>
</feature>
<feature type="signal peptide" evidence="1">
    <location>
        <begin position="1"/>
        <end position="20"/>
    </location>
</feature>
<sequence>MTKKYFLLLFLFSLSSIAQKKTETLDSNKLGKSRQISIILPPSYEFESDKKYPVIYLLDGEYLLDPFNGSLQYGYYFDDLPEVILVGIHQGKNNDRMIDSKGDEDGLPTEKSGAFYEFIASEVIPYINDNYRTVSFKAIAGHDVTAGFLNFFLYKDNPIFDAYISFCPDLAYDMENRIEDRMKMMPKPISYFQVSSPTDEKSIYEKVKLLDENLKTVLNKNVSYKYLQLDGFSHYSMVPVAVPQALYHVFKGYQPINKQEYKELQDSSTGGFLDFLTEKYKKINALYGVDMKIRLIDFMAIQNLIMKNGTTDELRNLEKLASKEYPKTMLPFFIEASYHEKEGDFDKAIKAVEKGYVSKDIGMFTKGFMLEKLEDLKRKRAGQ</sequence>
<keyword evidence="2" id="KW-0378">Hydrolase</keyword>
<dbReference type="PANTHER" id="PTHR48098:SF6">
    <property type="entry name" value="FERRI-BACILLIBACTIN ESTERASE BESA"/>
    <property type="match status" value="1"/>
</dbReference>
<reference evidence="3" key="1">
    <citation type="journal article" date="2019" name="Int. J. Syst. Evol. Microbiol.">
        <title>The Global Catalogue of Microorganisms (GCM) 10K type strain sequencing project: providing services to taxonomists for standard genome sequencing and annotation.</title>
        <authorList>
            <consortium name="The Broad Institute Genomics Platform"/>
            <consortium name="The Broad Institute Genome Sequencing Center for Infectious Disease"/>
            <person name="Wu L."/>
            <person name="Ma J."/>
        </authorList>
    </citation>
    <scope>NUCLEOTIDE SEQUENCE [LARGE SCALE GENOMIC DNA]</scope>
    <source>
        <strain evidence="3">CCUG 50349</strain>
    </source>
</reference>
<protein>
    <submittedName>
        <fullName evidence="2">Alpha/beta hydrolase</fullName>
    </submittedName>
</protein>
<organism evidence="2 3">
    <name type="scientific">Flavobacterium ponti</name>
    <dbReference type="NCBI Taxonomy" id="665133"/>
    <lineage>
        <taxon>Bacteria</taxon>
        <taxon>Pseudomonadati</taxon>
        <taxon>Bacteroidota</taxon>
        <taxon>Flavobacteriia</taxon>
        <taxon>Flavobacteriales</taxon>
        <taxon>Flavobacteriaceae</taxon>
        <taxon>Flavobacterium</taxon>
    </lineage>
</organism>
<keyword evidence="1" id="KW-0732">Signal</keyword>
<keyword evidence="3" id="KW-1185">Reference proteome</keyword>
<accession>A0ABV9P389</accession>
<name>A0ABV9P389_9FLAO</name>